<dbReference type="InterPro" id="IPR020818">
    <property type="entry name" value="Chaperonin_GroES"/>
</dbReference>
<evidence type="ECO:0000256" key="1">
    <source>
        <dbReference type="ARBA" id="ARBA00023186"/>
    </source>
</evidence>
<dbReference type="EMBL" id="KU970489">
    <property type="protein sequence ID" value="ASN63083.1"/>
    <property type="molecule type" value="Genomic_DNA"/>
</dbReference>
<reference evidence="2" key="1">
    <citation type="submission" date="2016-03" db="EMBL/GenBank/DDBJ databases">
        <title>Novel chaperonins are prevalent in the virioplankton and link to viral biology and ecology.</title>
        <authorList>
            <person name="Marine R.L."/>
            <person name="Nasko D.J."/>
            <person name="Polson S.W."/>
            <person name="Wommack K.E."/>
        </authorList>
    </citation>
    <scope>NUCLEOTIDE SEQUENCE</scope>
</reference>
<dbReference type="InterPro" id="IPR037124">
    <property type="entry name" value="Chaperonin_GroES_sf"/>
</dbReference>
<dbReference type="CDD" id="cd00320">
    <property type="entry name" value="cpn10"/>
    <property type="match status" value="1"/>
</dbReference>
<dbReference type="SUPFAM" id="SSF50129">
    <property type="entry name" value="GroES-like"/>
    <property type="match status" value="1"/>
</dbReference>
<gene>
    <name evidence="2" type="primary">groES</name>
</gene>
<proteinExistence type="predicted"/>
<name>A0A221S2G5_9VIRU</name>
<accession>A0A221S2G5</accession>
<dbReference type="GO" id="GO:0005524">
    <property type="term" value="F:ATP binding"/>
    <property type="evidence" value="ECO:0007669"/>
    <property type="project" value="InterPro"/>
</dbReference>
<organism evidence="2">
    <name type="scientific">uncultured virus</name>
    <dbReference type="NCBI Taxonomy" id="340016"/>
    <lineage>
        <taxon>Viruses</taxon>
        <taxon>environmental samples</taxon>
    </lineage>
</organism>
<keyword evidence="1" id="KW-0143">Chaperone</keyword>
<dbReference type="Pfam" id="PF00166">
    <property type="entry name" value="Cpn10"/>
    <property type="match status" value="1"/>
</dbReference>
<sequence length="153" mass="17413">MKMTEEAIKEQLELFGEEMEQTALEKKRRERIAEEAKTQEELEASIPKPVGYRVLIALPNVEETFGDSGLIKADQTRREEYILSTVGVVLDMGAEAYSDKERFPTGPWCKVGDYVMFRANTGTRFKVGKQEYRLMNDDSIEAVVDDPRAVSRA</sequence>
<evidence type="ECO:0000313" key="2">
    <source>
        <dbReference type="EMBL" id="ASN63083.1"/>
    </source>
</evidence>
<dbReference type="Gene3D" id="2.30.33.40">
    <property type="entry name" value="GroES chaperonin"/>
    <property type="match status" value="1"/>
</dbReference>
<dbReference type="InterPro" id="IPR011032">
    <property type="entry name" value="GroES-like_sf"/>
</dbReference>
<protein>
    <submittedName>
        <fullName evidence="2">Co-chaperonin GroES</fullName>
    </submittedName>
</protein>
<dbReference type="GO" id="GO:0044183">
    <property type="term" value="F:protein folding chaperone"/>
    <property type="evidence" value="ECO:0007669"/>
    <property type="project" value="InterPro"/>
</dbReference>